<feature type="compositionally biased region" description="Pro residues" evidence="1">
    <location>
        <begin position="40"/>
        <end position="52"/>
    </location>
</feature>
<keyword evidence="3" id="KW-1185">Reference proteome</keyword>
<sequence>MENRKGNRSVAMSFFTTANFVVLLIISLAFLPEISARRYNPPPVRPPPPASPPTSHKSLPPHQHNTLPPTPKEYKQYGGPGMYYLPPNRD</sequence>
<evidence type="ECO:0000313" key="2">
    <source>
        <dbReference type="EMBL" id="EOX92473.1"/>
    </source>
</evidence>
<dbReference type="InParanoid" id="A0A061DR85"/>
<dbReference type="AlphaFoldDB" id="A0A061DR85"/>
<dbReference type="HOGENOM" id="CLU_2445202_0_0_1"/>
<protein>
    <submittedName>
        <fullName evidence="2">Uncharacterized protein</fullName>
    </submittedName>
</protein>
<evidence type="ECO:0000256" key="1">
    <source>
        <dbReference type="SAM" id="MobiDB-lite"/>
    </source>
</evidence>
<gene>
    <name evidence="2" type="ORF">TCM_001423</name>
</gene>
<dbReference type="Proteomes" id="UP000026915">
    <property type="component" value="Chromosome 1"/>
</dbReference>
<organism evidence="2 3">
    <name type="scientific">Theobroma cacao</name>
    <name type="common">Cacao</name>
    <name type="synonym">Cocoa</name>
    <dbReference type="NCBI Taxonomy" id="3641"/>
    <lineage>
        <taxon>Eukaryota</taxon>
        <taxon>Viridiplantae</taxon>
        <taxon>Streptophyta</taxon>
        <taxon>Embryophyta</taxon>
        <taxon>Tracheophyta</taxon>
        <taxon>Spermatophyta</taxon>
        <taxon>Magnoliopsida</taxon>
        <taxon>eudicotyledons</taxon>
        <taxon>Gunneridae</taxon>
        <taxon>Pentapetalae</taxon>
        <taxon>rosids</taxon>
        <taxon>malvids</taxon>
        <taxon>Malvales</taxon>
        <taxon>Malvaceae</taxon>
        <taxon>Byttnerioideae</taxon>
        <taxon>Theobroma</taxon>
    </lineage>
</organism>
<name>A0A061DR85_THECC</name>
<dbReference type="Gramene" id="EOX92473">
    <property type="protein sequence ID" value="EOX92473"/>
    <property type="gene ID" value="TCM_001423"/>
</dbReference>
<accession>A0A061DR85</accession>
<dbReference type="EMBL" id="CM001879">
    <property type="protein sequence ID" value="EOX92473.1"/>
    <property type="molecule type" value="Genomic_DNA"/>
</dbReference>
<feature type="region of interest" description="Disordered" evidence="1">
    <location>
        <begin position="37"/>
        <end position="90"/>
    </location>
</feature>
<reference evidence="2 3" key="1">
    <citation type="journal article" date="2013" name="Genome Biol.">
        <title>The genome sequence of the most widely cultivated cacao type and its use to identify candidate genes regulating pod color.</title>
        <authorList>
            <person name="Motamayor J.C."/>
            <person name="Mockaitis K."/>
            <person name="Schmutz J."/>
            <person name="Haiminen N."/>
            <person name="Iii D.L."/>
            <person name="Cornejo O."/>
            <person name="Findley S.D."/>
            <person name="Zheng P."/>
            <person name="Utro F."/>
            <person name="Royaert S."/>
            <person name="Saski C."/>
            <person name="Jenkins J."/>
            <person name="Podicheti R."/>
            <person name="Zhao M."/>
            <person name="Scheffler B.E."/>
            <person name="Stack J.C."/>
            <person name="Feltus F.A."/>
            <person name="Mustiga G.M."/>
            <person name="Amores F."/>
            <person name="Phillips W."/>
            <person name="Marelli J.P."/>
            <person name="May G.D."/>
            <person name="Shapiro H."/>
            <person name="Ma J."/>
            <person name="Bustamante C.D."/>
            <person name="Schnell R.J."/>
            <person name="Main D."/>
            <person name="Gilbert D."/>
            <person name="Parida L."/>
            <person name="Kuhn D.N."/>
        </authorList>
    </citation>
    <scope>NUCLEOTIDE SEQUENCE [LARGE SCALE GENOMIC DNA]</scope>
    <source>
        <strain evidence="3">cv. Matina 1-6</strain>
    </source>
</reference>
<proteinExistence type="predicted"/>
<evidence type="ECO:0000313" key="3">
    <source>
        <dbReference type="Proteomes" id="UP000026915"/>
    </source>
</evidence>